<evidence type="ECO:0000256" key="4">
    <source>
        <dbReference type="ARBA" id="ARBA00023004"/>
    </source>
</evidence>
<evidence type="ECO:0000256" key="2">
    <source>
        <dbReference type="ARBA" id="ARBA00022617"/>
    </source>
</evidence>
<dbReference type="InterPro" id="IPR009050">
    <property type="entry name" value="Globin-like_sf"/>
</dbReference>
<evidence type="ECO:0000256" key="1">
    <source>
        <dbReference type="ARBA" id="ARBA00022448"/>
    </source>
</evidence>
<accession>A0ABV9KSG7</accession>
<dbReference type="EMBL" id="JBHSGN010000046">
    <property type="protein sequence ID" value="MFC4673152.1"/>
    <property type="molecule type" value="Genomic_DNA"/>
</dbReference>
<evidence type="ECO:0000313" key="5">
    <source>
        <dbReference type="EMBL" id="MFC4673152.1"/>
    </source>
</evidence>
<gene>
    <name evidence="5" type="ORF">ACFO6W_05570</name>
</gene>
<dbReference type="RefSeq" id="WP_379994389.1">
    <property type="nucleotide sequence ID" value="NZ_JBHSGN010000046.1"/>
</dbReference>
<keyword evidence="2" id="KW-0349">Heme</keyword>
<dbReference type="InterPro" id="IPR012292">
    <property type="entry name" value="Globin/Proto"/>
</dbReference>
<dbReference type="SUPFAM" id="SSF46458">
    <property type="entry name" value="Globin-like"/>
    <property type="match status" value="1"/>
</dbReference>
<comment type="caution">
    <text evidence="5">The sequence shown here is derived from an EMBL/GenBank/DDBJ whole genome shotgun (WGS) entry which is preliminary data.</text>
</comment>
<name>A0ABV9KSG7_9BACT</name>
<dbReference type="Proteomes" id="UP001596023">
    <property type="component" value="Unassembled WGS sequence"/>
</dbReference>
<organism evidence="5 6">
    <name type="scientific">Dysgonomonas termitidis</name>
    <dbReference type="NCBI Taxonomy" id="1516126"/>
    <lineage>
        <taxon>Bacteria</taxon>
        <taxon>Pseudomonadati</taxon>
        <taxon>Bacteroidota</taxon>
        <taxon>Bacteroidia</taxon>
        <taxon>Bacteroidales</taxon>
        <taxon>Dysgonomonadaceae</taxon>
        <taxon>Dysgonomonas</taxon>
    </lineage>
</organism>
<dbReference type="CDD" id="cd08916">
    <property type="entry name" value="TrHb3_P"/>
    <property type="match status" value="1"/>
</dbReference>
<keyword evidence="4" id="KW-0408">Iron</keyword>
<keyword evidence="1" id="KW-0813">Transport</keyword>
<dbReference type="InterPro" id="IPR001486">
    <property type="entry name" value="Hemoglobin_trunc"/>
</dbReference>
<evidence type="ECO:0000256" key="3">
    <source>
        <dbReference type="ARBA" id="ARBA00022723"/>
    </source>
</evidence>
<proteinExistence type="predicted"/>
<protein>
    <submittedName>
        <fullName evidence="5">Group III truncated hemoglobin</fullName>
    </submittedName>
</protein>
<sequence>MTPAKDIEDINDIKKMVNTFYGKVRKDNLIGPIFNDKIQNHWDEHLNKLHSFWQSILLKEQTYFGYPFPPHAQLPINKTHFDRWLSLFTETVDNLFAGPVANEAKNRACNIADIFQGKLEYLHNKSGNTLRNPE</sequence>
<evidence type="ECO:0000313" key="6">
    <source>
        <dbReference type="Proteomes" id="UP001596023"/>
    </source>
</evidence>
<reference evidence="6" key="1">
    <citation type="journal article" date="2019" name="Int. J. Syst. Evol. Microbiol.">
        <title>The Global Catalogue of Microorganisms (GCM) 10K type strain sequencing project: providing services to taxonomists for standard genome sequencing and annotation.</title>
        <authorList>
            <consortium name="The Broad Institute Genomics Platform"/>
            <consortium name="The Broad Institute Genome Sequencing Center for Infectious Disease"/>
            <person name="Wu L."/>
            <person name="Ma J."/>
        </authorList>
    </citation>
    <scope>NUCLEOTIDE SEQUENCE [LARGE SCALE GENOMIC DNA]</scope>
    <source>
        <strain evidence="6">CCUG 66188</strain>
    </source>
</reference>
<keyword evidence="6" id="KW-1185">Reference proteome</keyword>
<dbReference type="Gene3D" id="1.10.490.10">
    <property type="entry name" value="Globins"/>
    <property type="match status" value="1"/>
</dbReference>
<keyword evidence="3" id="KW-0479">Metal-binding</keyword>
<dbReference type="Pfam" id="PF01152">
    <property type="entry name" value="Bac_globin"/>
    <property type="match status" value="1"/>
</dbReference>